<dbReference type="InterPro" id="IPR025246">
    <property type="entry name" value="IS30-like_HTH"/>
</dbReference>
<protein>
    <submittedName>
        <fullName evidence="3">Integrase core domain protein</fullName>
    </submittedName>
</protein>
<keyword evidence="1" id="KW-0233">DNA recombination</keyword>
<evidence type="ECO:0000256" key="1">
    <source>
        <dbReference type="ARBA" id="ARBA00023172"/>
    </source>
</evidence>
<dbReference type="GO" id="GO:0006310">
    <property type="term" value="P:DNA recombination"/>
    <property type="evidence" value="ECO:0007669"/>
    <property type="project" value="UniProtKB-KW"/>
</dbReference>
<dbReference type="GO" id="GO:0003676">
    <property type="term" value="F:nucleic acid binding"/>
    <property type="evidence" value="ECO:0007669"/>
    <property type="project" value="InterPro"/>
</dbReference>
<dbReference type="GO" id="GO:0005829">
    <property type="term" value="C:cytosol"/>
    <property type="evidence" value="ECO:0007669"/>
    <property type="project" value="TreeGrafter"/>
</dbReference>
<proteinExistence type="predicted"/>
<feature type="domain" description="Integrase catalytic" evidence="2">
    <location>
        <begin position="175"/>
        <end position="340"/>
    </location>
</feature>
<dbReference type="GO" id="GO:0004803">
    <property type="term" value="F:transposase activity"/>
    <property type="evidence" value="ECO:0007669"/>
    <property type="project" value="TreeGrafter"/>
</dbReference>
<dbReference type="GO" id="GO:0032196">
    <property type="term" value="P:transposition"/>
    <property type="evidence" value="ECO:0007669"/>
    <property type="project" value="TreeGrafter"/>
</dbReference>
<dbReference type="RefSeq" id="WP_242863348.1">
    <property type="nucleotide sequence ID" value="NZ_KQ961805.1"/>
</dbReference>
<dbReference type="Gene3D" id="1.10.10.60">
    <property type="entry name" value="Homeodomain-like"/>
    <property type="match status" value="1"/>
</dbReference>
<dbReference type="CDD" id="cd00090">
    <property type="entry name" value="HTH_ARSR"/>
    <property type="match status" value="1"/>
</dbReference>
<feature type="non-terminal residue" evidence="3">
    <location>
        <position position="1"/>
    </location>
</feature>
<dbReference type="Gene3D" id="3.30.420.10">
    <property type="entry name" value="Ribonuclease H-like superfamily/Ribonuclease H"/>
    <property type="match status" value="1"/>
</dbReference>
<dbReference type="InterPro" id="IPR012337">
    <property type="entry name" value="RNaseH-like_sf"/>
</dbReference>
<dbReference type="AlphaFoldDB" id="A0A135YU25"/>
<dbReference type="InterPro" id="IPR051917">
    <property type="entry name" value="Transposase-Integrase"/>
</dbReference>
<dbReference type="PATRIC" id="fig|1261.5.peg.971"/>
<dbReference type="Proteomes" id="UP000070326">
    <property type="component" value="Unassembled WGS sequence"/>
</dbReference>
<dbReference type="InterPro" id="IPR011991">
    <property type="entry name" value="ArsR-like_HTH"/>
</dbReference>
<dbReference type="EMBL" id="LSQZ01000036">
    <property type="protein sequence ID" value="KXI12918.1"/>
    <property type="molecule type" value="Genomic_DNA"/>
</dbReference>
<dbReference type="SUPFAM" id="SSF53098">
    <property type="entry name" value="Ribonuclease H-like"/>
    <property type="match status" value="1"/>
</dbReference>
<evidence type="ECO:0000313" key="4">
    <source>
        <dbReference type="Proteomes" id="UP000070326"/>
    </source>
</evidence>
<dbReference type="PANTHER" id="PTHR10948">
    <property type="entry name" value="TRANSPOSASE"/>
    <property type="match status" value="1"/>
</dbReference>
<evidence type="ECO:0000313" key="3">
    <source>
        <dbReference type="EMBL" id="KXI12918.1"/>
    </source>
</evidence>
<name>A0A135YU25_9FIRM</name>
<dbReference type="InterPro" id="IPR053392">
    <property type="entry name" value="Transposase_IS30-like"/>
</dbReference>
<dbReference type="InterPro" id="IPR036397">
    <property type="entry name" value="RNaseH_sf"/>
</dbReference>
<dbReference type="Pfam" id="PF13936">
    <property type="entry name" value="HTH_38"/>
    <property type="match status" value="1"/>
</dbReference>
<dbReference type="GO" id="GO:0015074">
    <property type="term" value="P:DNA integration"/>
    <property type="evidence" value="ECO:0007669"/>
    <property type="project" value="InterPro"/>
</dbReference>
<dbReference type="PROSITE" id="PS50994">
    <property type="entry name" value="INTEGRASE"/>
    <property type="match status" value="1"/>
</dbReference>
<gene>
    <name evidence="3" type="ORF">HMPREF3195_00966</name>
</gene>
<evidence type="ECO:0000259" key="2">
    <source>
        <dbReference type="PROSITE" id="PS50994"/>
    </source>
</evidence>
<accession>A0A135YU25</accession>
<comment type="caution">
    <text evidence="3">The sequence shown here is derived from an EMBL/GenBank/DDBJ whole genome shotgun (WGS) entry which is preliminary data.</text>
</comment>
<dbReference type="InterPro" id="IPR001584">
    <property type="entry name" value="Integrase_cat-core"/>
</dbReference>
<dbReference type="PANTHER" id="PTHR10948:SF23">
    <property type="entry name" value="TRANSPOSASE INSI FOR INSERTION SEQUENCE ELEMENT IS30A-RELATED"/>
    <property type="match status" value="1"/>
</dbReference>
<dbReference type="NCBIfam" id="NF033563">
    <property type="entry name" value="transpos_IS30"/>
    <property type="match status" value="1"/>
</dbReference>
<organism evidence="3 4">
    <name type="scientific">Peptostreptococcus anaerobius</name>
    <dbReference type="NCBI Taxonomy" id="1261"/>
    <lineage>
        <taxon>Bacteria</taxon>
        <taxon>Bacillati</taxon>
        <taxon>Bacillota</taxon>
        <taxon>Clostridia</taxon>
        <taxon>Peptostreptococcales</taxon>
        <taxon>Peptostreptococcaceae</taxon>
        <taxon>Peptostreptococcus</taxon>
    </lineage>
</organism>
<sequence length="350" mass="40852">TMNQLNFNTKKKNFKHLSEYERGEIYAMIKLGCSISSIARHLNRSRTTIYNELKRGSVEQIKNGRKVIVYYPDAGQAQYKKNRENSKKKFKAMECMDFIRFVEESFKEKFWSLDECYGRAKLENLFENTVCTKTLYNYVERGFLKIKNVDLPQKLKRISKSTKVRTNKKKLGKSISERPENVDFRVEFGHWEIDTVIGKKTSDQDVLLTIIERKSRYYKAIKIDSKSSKPVNDALLDLIMESKTKVSKVFKTITSDNGSEFSGLSDIESLVSIYFCHPYSSFERGSNERHNGILRQFIPKGRSINDFSEDEIMYYVDLINAKPRKILGYKTPEEIFDEEMDKIYSTSVVA</sequence>
<reference evidence="3 4" key="1">
    <citation type="submission" date="2016-02" db="EMBL/GenBank/DDBJ databases">
        <authorList>
            <person name="Wen L."/>
            <person name="He K."/>
            <person name="Yang H."/>
        </authorList>
    </citation>
    <scope>NUCLEOTIDE SEQUENCE [LARGE SCALE GENOMIC DNA]</scope>
    <source>
        <strain evidence="3 4">MJR8628A</strain>
    </source>
</reference>